<dbReference type="EMBL" id="JAYDYW010000006">
    <property type="protein sequence ID" value="MEE1673756.1"/>
    <property type="molecule type" value="Genomic_DNA"/>
</dbReference>
<dbReference type="SMART" id="SM00642">
    <property type="entry name" value="Aamy"/>
    <property type="match status" value="1"/>
</dbReference>
<dbReference type="InterPro" id="IPR014756">
    <property type="entry name" value="Ig_E-set"/>
</dbReference>
<feature type="domain" description="Glycosyl hydrolase family 13 catalytic" evidence="3">
    <location>
        <begin position="33"/>
        <end position="423"/>
    </location>
</feature>
<evidence type="ECO:0000256" key="1">
    <source>
        <dbReference type="ARBA" id="ARBA00008061"/>
    </source>
</evidence>
<dbReference type="Pfam" id="PF16561">
    <property type="entry name" value="AMPK1_CBM"/>
    <property type="match status" value="1"/>
</dbReference>
<dbReference type="GO" id="GO:0016787">
    <property type="term" value="F:hydrolase activity"/>
    <property type="evidence" value="ECO:0007669"/>
    <property type="project" value="UniProtKB-KW"/>
</dbReference>
<feature type="signal peptide" evidence="2">
    <location>
        <begin position="1"/>
        <end position="19"/>
    </location>
</feature>
<dbReference type="InterPro" id="IPR032640">
    <property type="entry name" value="AMPK1_CBM"/>
</dbReference>
<dbReference type="InterPro" id="IPR013783">
    <property type="entry name" value="Ig-like_fold"/>
</dbReference>
<dbReference type="CDD" id="cd02859">
    <property type="entry name" value="E_set_AMPKbeta_like_N"/>
    <property type="match status" value="1"/>
</dbReference>
<dbReference type="SUPFAM" id="SSF51445">
    <property type="entry name" value="(Trans)glycosidases"/>
    <property type="match status" value="1"/>
</dbReference>
<dbReference type="Proteomes" id="UP001310248">
    <property type="component" value="Unassembled WGS sequence"/>
</dbReference>
<comment type="similarity">
    <text evidence="1">Belongs to the glycosyl hydrolase 13 family.</text>
</comment>
<sequence>MLRLVFILLGCLWSQGLYSAEAQNWYRSTSFYHIWLKSFAASHQQHEVGDIQGIIQRFDYLNDGKVNAGNDLEVDAILLSPFYLSARSSEDPLDNIHGYDVVDYYQVNPVFGDKADLKQLLDLAHSRGVKVLFDFVPAYTSIKHPWFINSANGGDKRDWYVWDASPSSQWQAAWGGGSWQDVWKAHGNSYFYSYFQSSEIADLNLHNPKVRQALEEVLKYWLDFGFDGARIDGAPYLIEDGPGKQADRPETFQILREYRAIADSYEQGKVLIAETWRPSEVVAKYFGSGHNQIHMGFDFDFAWQIPGAIKRGNDQGLRNLHQQQSQDYPPGYQTAAFLSNHDSYLSRPMTVYKGNANQALQAASLQLLSSATPFIFYGNELGMLGEHQPDAQLRGLFNWQDVEQQLALPNSLLNQYRHLLKVRREHPFISQASLHFLDTRSDKVFAYALATQQQALVVLINTNKTPRRAQLNMAQISSLTANQDYRLSPVLGEPSLKRREALAGAVSYQLEQLAGDSVTVLYFGKQQASLVAAYPGKVVAPTTALVPSAIALKSLYLRGDMNGWDGSLPMTLNENGQWQVRVKLQKGRYQYKFEVNGQPLWGRNWGDNRRNGIGDIDGENIRLRAANSGCYLFSFNPQNRQHMVEQQTECD</sequence>
<proteinExistence type="inferred from homology"/>
<keyword evidence="2" id="KW-0732">Signal</keyword>
<dbReference type="InterPro" id="IPR045857">
    <property type="entry name" value="O16G_dom_2"/>
</dbReference>
<protein>
    <submittedName>
        <fullName evidence="4">Alpha-amylase family glycosyl hydrolase</fullName>
    </submittedName>
</protein>
<dbReference type="InterPro" id="IPR006047">
    <property type="entry name" value="GH13_cat_dom"/>
</dbReference>
<dbReference type="Gene3D" id="3.90.400.10">
    <property type="entry name" value="Oligo-1,6-glucosidase, Domain 2"/>
    <property type="match status" value="1"/>
</dbReference>
<dbReference type="SUPFAM" id="SSF81296">
    <property type="entry name" value="E set domains"/>
    <property type="match status" value="1"/>
</dbReference>
<organism evidence="4 5">
    <name type="scientific">Agarivorans aestuarii</name>
    <dbReference type="NCBI Taxonomy" id="1563703"/>
    <lineage>
        <taxon>Bacteria</taxon>
        <taxon>Pseudomonadati</taxon>
        <taxon>Pseudomonadota</taxon>
        <taxon>Gammaproteobacteria</taxon>
        <taxon>Alteromonadales</taxon>
        <taxon>Alteromonadaceae</taxon>
        <taxon>Agarivorans</taxon>
    </lineage>
</organism>
<evidence type="ECO:0000259" key="3">
    <source>
        <dbReference type="SMART" id="SM00642"/>
    </source>
</evidence>
<dbReference type="Gene3D" id="3.20.20.80">
    <property type="entry name" value="Glycosidases"/>
    <property type="match status" value="1"/>
</dbReference>
<evidence type="ECO:0000313" key="4">
    <source>
        <dbReference type="EMBL" id="MEE1673756.1"/>
    </source>
</evidence>
<dbReference type="InterPro" id="IPR017853">
    <property type="entry name" value="GH"/>
</dbReference>
<comment type="caution">
    <text evidence="4">The sequence shown here is derived from an EMBL/GenBank/DDBJ whole genome shotgun (WGS) entry which is preliminary data.</text>
</comment>
<keyword evidence="4" id="KW-0378">Hydrolase</keyword>
<gene>
    <name evidence="4" type="ORF">SNR37_003183</name>
</gene>
<dbReference type="Gene3D" id="2.60.40.10">
    <property type="entry name" value="Immunoglobulins"/>
    <property type="match status" value="1"/>
</dbReference>
<evidence type="ECO:0000256" key="2">
    <source>
        <dbReference type="SAM" id="SignalP"/>
    </source>
</evidence>
<reference evidence="5" key="1">
    <citation type="submission" date="2023-07" db="EMBL/GenBank/DDBJ databases">
        <title>Draft genome sequence of Agarivorans aestuarii strain ZMCS4, a CAZymes producing bacteria isolated from the marine brown algae Clodostephus spongiosus.</title>
        <authorList>
            <person name="Lorente B."/>
            <person name="Cabral C."/>
            <person name="Frias J."/>
            <person name="Faria J."/>
            <person name="Toubarro D."/>
        </authorList>
    </citation>
    <scope>NUCLEOTIDE SEQUENCE [LARGE SCALE GENOMIC DNA]</scope>
    <source>
        <strain evidence="5">ZMCS4</strain>
    </source>
</reference>
<dbReference type="PANTHER" id="PTHR10357:SF179">
    <property type="entry name" value="NEUTRAL AND BASIC AMINO ACID TRANSPORT PROTEIN RBAT"/>
    <property type="match status" value="1"/>
</dbReference>
<reference evidence="4 5" key="2">
    <citation type="submission" date="2023-12" db="EMBL/GenBank/DDBJ databases">
        <authorList>
            <consortium name="Cladostephus spongiosus"/>
            <person name="Lorente B."/>
            <person name="Cabral C."/>
            <person name="Frias J."/>
            <person name="Faria J."/>
            <person name="Toubarro D."/>
        </authorList>
    </citation>
    <scope>NUCLEOTIDE SEQUENCE [LARGE SCALE GENOMIC DNA]</scope>
    <source>
        <strain evidence="4 5">ZMCS4</strain>
    </source>
</reference>
<evidence type="ECO:0000313" key="5">
    <source>
        <dbReference type="Proteomes" id="UP001310248"/>
    </source>
</evidence>
<dbReference type="Pfam" id="PF00128">
    <property type="entry name" value="Alpha-amylase"/>
    <property type="match status" value="1"/>
</dbReference>
<keyword evidence="5" id="KW-1185">Reference proteome</keyword>
<accession>A0ABU7G358</accession>
<feature type="chain" id="PRO_5046394531" evidence="2">
    <location>
        <begin position="20"/>
        <end position="651"/>
    </location>
</feature>
<dbReference type="PANTHER" id="PTHR10357">
    <property type="entry name" value="ALPHA-AMYLASE FAMILY MEMBER"/>
    <property type="match status" value="1"/>
</dbReference>
<dbReference type="RefSeq" id="WP_329775003.1">
    <property type="nucleotide sequence ID" value="NZ_JAYDYW010000006.1"/>
</dbReference>
<name>A0ABU7G358_9ALTE</name>